<name>A0A6I3ME87_9MICO</name>
<keyword evidence="2" id="KW-1185">Reference proteome</keyword>
<dbReference type="EMBL" id="WMLB01000044">
    <property type="protein sequence ID" value="MTH70317.1"/>
    <property type="molecule type" value="Genomic_DNA"/>
</dbReference>
<proteinExistence type="predicted"/>
<accession>A0A6I3ME87</accession>
<gene>
    <name evidence="1" type="ORF">GJ743_18295</name>
</gene>
<dbReference type="OrthoDB" id="9802352at2"/>
<comment type="caution">
    <text evidence="1">The sequence shown here is derived from an EMBL/GenBank/DDBJ whole genome shotgun (WGS) entry which is preliminary data.</text>
</comment>
<dbReference type="RefSeq" id="WP_155053340.1">
    <property type="nucleotide sequence ID" value="NZ_BAAAIB010000008.1"/>
</dbReference>
<organism evidence="1 2">
    <name type="scientific">Agromyces bracchium</name>
    <dbReference type="NCBI Taxonomy" id="88376"/>
    <lineage>
        <taxon>Bacteria</taxon>
        <taxon>Bacillati</taxon>
        <taxon>Actinomycetota</taxon>
        <taxon>Actinomycetes</taxon>
        <taxon>Micrococcales</taxon>
        <taxon>Microbacteriaceae</taxon>
        <taxon>Agromyces</taxon>
    </lineage>
</organism>
<dbReference type="Proteomes" id="UP000433071">
    <property type="component" value="Unassembled WGS sequence"/>
</dbReference>
<protein>
    <submittedName>
        <fullName evidence="1">Uncharacterized protein</fullName>
    </submittedName>
</protein>
<dbReference type="AlphaFoldDB" id="A0A6I3ME87"/>
<reference evidence="1 2" key="1">
    <citation type="submission" date="2019-11" db="EMBL/GenBank/DDBJ databases">
        <title>Agromyces kandeliae sp. nov., isolated from mangrove soil.</title>
        <authorList>
            <person name="Wang R."/>
        </authorList>
    </citation>
    <scope>NUCLEOTIDE SEQUENCE [LARGE SCALE GENOMIC DNA]</scope>
    <source>
        <strain evidence="1 2">JCM 11433</strain>
    </source>
</reference>
<evidence type="ECO:0000313" key="1">
    <source>
        <dbReference type="EMBL" id="MTH70317.1"/>
    </source>
</evidence>
<sequence>MPTVDAAPSAAATRDRSVAHSLDELIEWCAAVLRDGVGGSPAASPPMPPHLRDPLRLHGFETFDEIALSIVLAPDLDPVLGLRMSEVTGVRDSRYSTVGAIAALMGAHAERTSVTVRLSESGPLARLGLITVHAPLDAAAERGPSTLSHVVATQTLLRWAFGITQLDPRLFPAVRDDLTAPPTPADADLVNEIAGRVHARDPHLVTLRTNSTAAALGVALDAAALARRPALVVRAAFLADAASHTRLAAEALLRDAVIIVDGDATRVPPHHWDAFATVIAIGAEPVLSARSAHDVVSVDVTSATGSATGVHLVDLIRSRGLQVAPTEADRIARWQHLEYGDLDHVAGVIAARAASRGRTGVTAQDVADVIEPARDESLRPDRELDRSR</sequence>
<evidence type="ECO:0000313" key="2">
    <source>
        <dbReference type="Proteomes" id="UP000433071"/>
    </source>
</evidence>